<dbReference type="PANTHER" id="PTHR47243">
    <property type="entry name" value="SIALOADHESIN"/>
    <property type="match status" value="1"/>
</dbReference>
<evidence type="ECO:0000259" key="1">
    <source>
        <dbReference type="SMART" id="SM00408"/>
    </source>
</evidence>
<dbReference type="PANTHER" id="PTHR47243:SF1">
    <property type="entry name" value="SIALOADHESIN"/>
    <property type="match status" value="1"/>
</dbReference>
<dbReference type="Proteomes" id="UP000018936">
    <property type="component" value="Unassembled WGS sequence"/>
</dbReference>
<dbReference type="InterPro" id="IPR036179">
    <property type="entry name" value="Ig-like_dom_sf"/>
</dbReference>
<protein>
    <recommendedName>
        <fullName evidence="1">Immunoglobulin subtype 2 domain-containing protein</fullName>
    </recommendedName>
</protein>
<dbReference type="GO" id="GO:0005769">
    <property type="term" value="C:early endosome"/>
    <property type="evidence" value="ECO:0007669"/>
    <property type="project" value="TreeGrafter"/>
</dbReference>
<feature type="non-terminal residue" evidence="2">
    <location>
        <position position="1"/>
    </location>
</feature>
<dbReference type="EMBL" id="AZIM01017238">
    <property type="protein sequence ID" value="ETE56598.1"/>
    <property type="molecule type" value="Genomic_DNA"/>
</dbReference>
<sequence length="96" mass="10587">MTAFLETPSSRVAVLHCTVESNPQAQLSIRKGQELLASSTDSGLAHPQRVKISPMYNSLRVEIWDVVMEDEGEYACLASNRYGNGNVKVTFRAEGE</sequence>
<dbReference type="SUPFAM" id="SSF48726">
    <property type="entry name" value="Immunoglobulin"/>
    <property type="match status" value="1"/>
</dbReference>
<gene>
    <name evidence="2" type="ORF">L345_17691</name>
</gene>
<evidence type="ECO:0000313" key="3">
    <source>
        <dbReference type="Proteomes" id="UP000018936"/>
    </source>
</evidence>
<dbReference type="InterPro" id="IPR013098">
    <property type="entry name" value="Ig_I-set"/>
</dbReference>
<dbReference type="Pfam" id="PF07679">
    <property type="entry name" value="I-set"/>
    <property type="match status" value="1"/>
</dbReference>
<dbReference type="GO" id="GO:0075512">
    <property type="term" value="P:clathrin-dependent endocytosis of virus by host cell"/>
    <property type="evidence" value="ECO:0007669"/>
    <property type="project" value="TreeGrafter"/>
</dbReference>
<accession>V8N4L1</accession>
<dbReference type="AlphaFoldDB" id="V8N4L1"/>
<dbReference type="SMART" id="SM00408">
    <property type="entry name" value="IGc2"/>
    <property type="match status" value="1"/>
</dbReference>
<dbReference type="GO" id="GO:0005770">
    <property type="term" value="C:late endosome"/>
    <property type="evidence" value="ECO:0007669"/>
    <property type="project" value="TreeGrafter"/>
</dbReference>
<dbReference type="OrthoDB" id="10039395at2759"/>
<name>V8N4L1_OPHHA</name>
<evidence type="ECO:0000313" key="2">
    <source>
        <dbReference type="EMBL" id="ETE56598.1"/>
    </source>
</evidence>
<reference evidence="2 3" key="1">
    <citation type="journal article" date="2013" name="Proc. Natl. Acad. Sci. U.S.A.">
        <title>The king cobra genome reveals dynamic gene evolution and adaptation in the snake venom system.</title>
        <authorList>
            <person name="Vonk F.J."/>
            <person name="Casewell N.R."/>
            <person name="Henkel C.V."/>
            <person name="Heimberg A.M."/>
            <person name="Jansen H.J."/>
            <person name="McCleary R.J."/>
            <person name="Kerkkamp H.M."/>
            <person name="Vos R.A."/>
            <person name="Guerreiro I."/>
            <person name="Calvete J.J."/>
            <person name="Wuster W."/>
            <person name="Woods A.E."/>
            <person name="Logan J.M."/>
            <person name="Harrison R.A."/>
            <person name="Castoe T.A."/>
            <person name="de Koning A.P."/>
            <person name="Pollock D.D."/>
            <person name="Yandell M."/>
            <person name="Calderon D."/>
            <person name="Renjifo C."/>
            <person name="Currier R.B."/>
            <person name="Salgado D."/>
            <person name="Pla D."/>
            <person name="Sanz L."/>
            <person name="Hyder A.S."/>
            <person name="Ribeiro J.M."/>
            <person name="Arntzen J.W."/>
            <person name="van den Thillart G.E."/>
            <person name="Boetzer M."/>
            <person name="Pirovano W."/>
            <person name="Dirks R.P."/>
            <person name="Spaink H.P."/>
            <person name="Duboule D."/>
            <person name="McGlinn E."/>
            <person name="Kini R.M."/>
            <person name="Richardson M.K."/>
        </authorList>
    </citation>
    <scope>NUCLEOTIDE SEQUENCE</scope>
    <source>
        <tissue evidence="2">Blood</tissue>
    </source>
</reference>
<proteinExistence type="predicted"/>
<keyword evidence="3" id="KW-1185">Reference proteome</keyword>
<organism evidence="2 3">
    <name type="scientific">Ophiophagus hannah</name>
    <name type="common">King cobra</name>
    <name type="synonym">Naja hannah</name>
    <dbReference type="NCBI Taxonomy" id="8665"/>
    <lineage>
        <taxon>Eukaryota</taxon>
        <taxon>Metazoa</taxon>
        <taxon>Chordata</taxon>
        <taxon>Craniata</taxon>
        <taxon>Vertebrata</taxon>
        <taxon>Euteleostomi</taxon>
        <taxon>Lepidosauria</taxon>
        <taxon>Squamata</taxon>
        <taxon>Bifurcata</taxon>
        <taxon>Unidentata</taxon>
        <taxon>Episquamata</taxon>
        <taxon>Toxicofera</taxon>
        <taxon>Serpentes</taxon>
        <taxon>Colubroidea</taxon>
        <taxon>Elapidae</taxon>
        <taxon>Elapinae</taxon>
        <taxon>Ophiophagus</taxon>
    </lineage>
</organism>
<comment type="caution">
    <text evidence="2">The sequence shown here is derived from an EMBL/GenBank/DDBJ whole genome shotgun (WGS) entry which is preliminary data.</text>
</comment>
<dbReference type="InterPro" id="IPR013783">
    <property type="entry name" value="Ig-like_fold"/>
</dbReference>
<dbReference type="GO" id="GO:0046790">
    <property type="term" value="F:virion binding"/>
    <property type="evidence" value="ECO:0007669"/>
    <property type="project" value="TreeGrafter"/>
</dbReference>
<dbReference type="GO" id="GO:0005886">
    <property type="term" value="C:plasma membrane"/>
    <property type="evidence" value="ECO:0007669"/>
    <property type="project" value="TreeGrafter"/>
</dbReference>
<dbReference type="Gene3D" id="2.60.40.10">
    <property type="entry name" value="Immunoglobulins"/>
    <property type="match status" value="1"/>
</dbReference>
<feature type="domain" description="Immunoglobulin subtype 2" evidence="1">
    <location>
        <begin position="8"/>
        <end position="83"/>
    </location>
</feature>
<dbReference type="InterPro" id="IPR003598">
    <property type="entry name" value="Ig_sub2"/>
</dbReference>